<proteinExistence type="inferred from homology"/>
<dbReference type="SUPFAM" id="SSF53383">
    <property type="entry name" value="PLP-dependent transferases"/>
    <property type="match status" value="1"/>
</dbReference>
<organism evidence="7 8">
    <name type="scientific">Emticicia aquatilis</name>
    <dbReference type="NCBI Taxonomy" id="1537369"/>
    <lineage>
        <taxon>Bacteria</taxon>
        <taxon>Pseudomonadati</taxon>
        <taxon>Bacteroidota</taxon>
        <taxon>Cytophagia</taxon>
        <taxon>Cytophagales</taxon>
        <taxon>Leadbetterellaceae</taxon>
        <taxon>Emticicia</taxon>
    </lineage>
</organism>
<dbReference type="GO" id="GO:0030170">
    <property type="term" value="F:pyridoxal phosphate binding"/>
    <property type="evidence" value="ECO:0007669"/>
    <property type="project" value="InterPro"/>
</dbReference>
<name>A0A916Z9C5_9BACT</name>
<dbReference type="Proteomes" id="UP000609064">
    <property type="component" value="Unassembled WGS sequence"/>
</dbReference>
<dbReference type="NCBIfam" id="NF047600">
    <property type="entry name" value="SerpalmtaseCFB"/>
    <property type="match status" value="1"/>
</dbReference>
<keyword evidence="3" id="KW-0808">Transferase</keyword>
<dbReference type="InterPro" id="IPR050087">
    <property type="entry name" value="AON_synthase_class-II"/>
</dbReference>
<gene>
    <name evidence="7" type="ORF">GCM10011514_51320</name>
</gene>
<reference evidence="7" key="2">
    <citation type="submission" date="2020-09" db="EMBL/GenBank/DDBJ databases">
        <authorList>
            <person name="Sun Q."/>
            <person name="Zhou Y."/>
        </authorList>
    </citation>
    <scope>NUCLEOTIDE SEQUENCE</scope>
    <source>
        <strain evidence="7">CGMCC 1.15958</strain>
    </source>
</reference>
<keyword evidence="4 5" id="KW-0663">Pyridoxal phosphate</keyword>
<evidence type="ECO:0000256" key="2">
    <source>
        <dbReference type="ARBA" id="ARBA00005189"/>
    </source>
</evidence>
<dbReference type="PANTHER" id="PTHR13693">
    <property type="entry name" value="CLASS II AMINOTRANSFERASE/8-AMINO-7-OXONONANOATE SYNTHASE"/>
    <property type="match status" value="1"/>
</dbReference>
<dbReference type="GO" id="GO:0016740">
    <property type="term" value="F:transferase activity"/>
    <property type="evidence" value="ECO:0007669"/>
    <property type="project" value="UniProtKB-KW"/>
</dbReference>
<dbReference type="InterPro" id="IPR015422">
    <property type="entry name" value="PyrdxlP-dep_Trfase_small"/>
</dbReference>
<dbReference type="Gene3D" id="3.90.1150.10">
    <property type="entry name" value="Aspartate Aminotransferase, domain 1"/>
    <property type="match status" value="1"/>
</dbReference>
<evidence type="ECO:0000256" key="4">
    <source>
        <dbReference type="ARBA" id="ARBA00022898"/>
    </source>
</evidence>
<dbReference type="PANTHER" id="PTHR13693:SF3">
    <property type="entry name" value="LD36009P"/>
    <property type="match status" value="1"/>
</dbReference>
<evidence type="ECO:0000256" key="3">
    <source>
        <dbReference type="ARBA" id="ARBA00022679"/>
    </source>
</evidence>
<dbReference type="PROSITE" id="PS00599">
    <property type="entry name" value="AA_TRANSFER_CLASS_2"/>
    <property type="match status" value="1"/>
</dbReference>
<protein>
    <submittedName>
        <fullName evidence="7">8-amino-7-oxononanoate synthase</fullName>
    </submittedName>
</protein>
<dbReference type="Pfam" id="PF00155">
    <property type="entry name" value="Aminotran_1_2"/>
    <property type="match status" value="1"/>
</dbReference>
<evidence type="ECO:0000259" key="6">
    <source>
        <dbReference type="Pfam" id="PF00155"/>
    </source>
</evidence>
<dbReference type="Gene3D" id="3.40.640.10">
    <property type="entry name" value="Type I PLP-dependent aspartate aminotransferase-like (Major domain)"/>
    <property type="match status" value="1"/>
</dbReference>
<dbReference type="InterPro" id="IPR015424">
    <property type="entry name" value="PyrdxlP-dep_Trfase"/>
</dbReference>
<comment type="similarity">
    <text evidence="5">Belongs to the class-II pyridoxal-phosphate-dependent aminotransferase family.</text>
</comment>
<keyword evidence="8" id="KW-1185">Reference proteome</keyword>
<reference evidence="7" key="1">
    <citation type="journal article" date="2014" name="Int. J. Syst. Evol. Microbiol.">
        <title>Complete genome sequence of Corynebacterium casei LMG S-19264T (=DSM 44701T), isolated from a smear-ripened cheese.</title>
        <authorList>
            <consortium name="US DOE Joint Genome Institute (JGI-PGF)"/>
            <person name="Walter F."/>
            <person name="Albersmeier A."/>
            <person name="Kalinowski J."/>
            <person name="Ruckert C."/>
        </authorList>
    </citation>
    <scope>NUCLEOTIDE SEQUENCE</scope>
    <source>
        <strain evidence="7">CGMCC 1.15958</strain>
    </source>
</reference>
<evidence type="ECO:0000256" key="5">
    <source>
        <dbReference type="RuleBase" id="RU003693"/>
    </source>
</evidence>
<comment type="caution">
    <text evidence="7">The sequence shown here is derived from an EMBL/GenBank/DDBJ whole genome shotgun (WGS) entry which is preliminary data.</text>
</comment>
<feature type="domain" description="Aminotransferase class I/classII large" evidence="6">
    <location>
        <begin position="44"/>
        <end position="386"/>
    </location>
</feature>
<accession>A0A916Z9C5</accession>
<evidence type="ECO:0000256" key="1">
    <source>
        <dbReference type="ARBA" id="ARBA00001933"/>
    </source>
</evidence>
<dbReference type="InterPro" id="IPR015421">
    <property type="entry name" value="PyrdxlP-dep_Trfase_major"/>
</dbReference>
<evidence type="ECO:0000313" key="7">
    <source>
        <dbReference type="EMBL" id="GGD80923.1"/>
    </source>
</evidence>
<dbReference type="RefSeq" id="WP_188770940.1">
    <property type="nucleotide sequence ID" value="NZ_BMKK01000017.1"/>
</dbReference>
<dbReference type="AlphaFoldDB" id="A0A916Z9C5"/>
<dbReference type="InterPro" id="IPR004839">
    <property type="entry name" value="Aminotransferase_I/II_large"/>
</dbReference>
<comment type="cofactor">
    <cofactor evidence="1 5">
        <name>pyridoxal 5'-phosphate</name>
        <dbReference type="ChEBI" id="CHEBI:597326"/>
    </cofactor>
</comment>
<dbReference type="EMBL" id="BMKK01000017">
    <property type="protein sequence ID" value="GGD80923.1"/>
    <property type="molecule type" value="Genomic_DNA"/>
</dbReference>
<dbReference type="InterPro" id="IPR001917">
    <property type="entry name" value="Aminotrans_II_pyridoxalP_BS"/>
</dbReference>
<dbReference type="CDD" id="cd06454">
    <property type="entry name" value="KBL_like"/>
    <property type="match status" value="1"/>
</dbReference>
<sequence>MKNQHATQRLQLNARITGMKNAGIYPYFRPITSDQDTAVRINGKDVLMFGSNSYLGLTNHPYVQDAAKAAIDKYGTGCAGSRFLNGTLDIHVELEEKLARFLGKESALIFSTGFQANLGVVSSITGRHDYIIIDEADHASIYEGTRLSFSKVLKFKHNNLESLERILSSLPEEPIKLVIVDGVFSMEGDIVKLPAMIDLCHKYQAMIMIDDAHGLGVLGEQGRGTANHFGLTSETDLIVGTFSKSLASLGGFVAADAKVIDHIKHTARSLIFSASATPASIASASAALDVMQNESWRIDALWDNTRFAVDYLQYLGFDIGETQSPIIPIYIRDDNKTYLMTKMLMEEQVFVNPVVTPAVRAEDSLIRLSLMATHNYEQIETAIDKIYKIAQKLDIPLYEYATAV</sequence>
<evidence type="ECO:0000313" key="8">
    <source>
        <dbReference type="Proteomes" id="UP000609064"/>
    </source>
</evidence>
<comment type="pathway">
    <text evidence="2">Lipid metabolism.</text>
</comment>